<dbReference type="Gene3D" id="1.20.1060.20">
    <property type="match status" value="1"/>
</dbReference>
<accession>A0ABW1Y9S6</accession>
<reference evidence="2" key="1">
    <citation type="journal article" date="2019" name="Int. J. Syst. Evol. Microbiol.">
        <title>The Global Catalogue of Microorganisms (GCM) 10K type strain sequencing project: providing services to taxonomists for standard genome sequencing and annotation.</title>
        <authorList>
            <consortium name="The Broad Institute Genomics Platform"/>
            <consortium name="The Broad Institute Genome Sequencing Center for Infectious Disease"/>
            <person name="Wu L."/>
            <person name="Ma J."/>
        </authorList>
    </citation>
    <scope>NUCLEOTIDE SEQUENCE [LARGE SCALE GENOMIC DNA]</scope>
    <source>
        <strain evidence="2">CGMCC 1.15772</strain>
    </source>
</reference>
<proteinExistence type="predicted"/>
<dbReference type="RefSeq" id="WP_380083613.1">
    <property type="nucleotide sequence ID" value="NZ_JBHSWD010000001.1"/>
</dbReference>
<evidence type="ECO:0000313" key="2">
    <source>
        <dbReference type="Proteomes" id="UP001596297"/>
    </source>
</evidence>
<comment type="caution">
    <text evidence="1">The sequence shown here is derived from an EMBL/GenBank/DDBJ whole genome shotgun (WGS) entry which is preliminary data.</text>
</comment>
<dbReference type="EMBL" id="JBHSWD010000001">
    <property type="protein sequence ID" value="MFC6590996.1"/>
    <property type="molecule type" value="Genomic_DNA"/>
</dbReference>
<evidence type="ECO:0008006" key="3">
    <source>
        <dbReference type="Google" id="ProtNLM"/>
    </source>
</evidence>
<keyword evidence="2" id="KW-1185">Reference proteome</keyword>
<organism evidence="1 2">
    <name type="scientific">Deinococcus lacus</name>
    <dbReference type="NCBI Taxonomy" id="392561"/>
    <lineage>
        <taxon>Bacteria</taxon>
        <taxon>Thermotogati</taxon>
        <taxon>Deinococcota</taxon>
        <taxon>Deinococci</taxon>
        <taxon>Deinococcales</taxon>
        <taxon>Deinococcaceae</taxon>
        <taxon>Deinococcus</taxon>
    </lineage>
</organism>
<dbReference type="Proteomes" id="UP001596297">
    <property type="component" value="Unassembled WGS sequence"/>
</dbReference>
<dbReference type="SUPFAM" id="SSF75553">
    <property type="entry name" value="Smc hinge domain"/>
    <property type="match status" value="1"/>
</dbReference>
<sequence length="277" mass="29065">MLAEVGVIGNLADLCPTDPPLVGQSILADTLIVEDLPAATRLARRAAARPRLVTLAGEVLEASGAMTGGRLRDQGVSVLADQRRFQELLDELNTLAAQVAGAEAALAALPELGSGAELLRRVQAARAAEAEAARQTLTLETTRASLEAQLRRLEQVAPPAEPEAVAADPAALEAEVLALRQAAEAARAAERAAAETWGLAREAAEAWKAYDQAAVRATELRARLEAGAAAAVAQAAQLELAAAEVARREAALQVPPQQTSRQPKRRVAPLSRLTLRF</sequence>
<gene>
    <name evidence="1" type="ORF">ACFP81_02435</name>
</gene>
<protein>
    <recommendedName>
        <fullName evidence="3">SMC hinge domain-containing protein</fullName>
    </recommendedName>
</protein>
<evidence type="ECO:0000313" key="1">
    <source>
        <dbReference type="EMBL" id="MFC6590996.1"/>
    </source>
</evidence>
<name>A0ABW1Y9S6_9DEIO</name>
<dbReference type="InterPro" id="IPR036277">
    <property type="entry name" value="SMC_hinge_sf"/>
</dbReference>
<dbReference type="Gene3D" id="3.30.70.1620">
    <property type="match status" value="1"/>
</dbReference>